<sequence length="129" mass="14101">MRNSLSLGAAALVAYALPAAAKTPPEAAKAPRECFWTDRVTNFASDDDRTVYLRVGVKEVWRLEMLGRCTDVDWSNRIAVRSRGGSHICSGLDAEIIAPSPIGPQRCAVKTVRKLTPEEIKALPKKARP</sequence>
<dbReference type="EMBL" id="QFYS01000002">
    <property type="protein sequence ID" value="RAK67507.1"/>
    <property type="molecule type" value="Genomic_DNA"/>
</dbReference>
<gene>
    <name evidence="2" type="ORF">DJ019_06245</name>
</gene>
<keyword evidence="3" id="KW-1185">Reference proteome</keyword>
<evidence type="ECO:0000313" key="2">
    <source>
        <dbReference type="EMBL" id="RAK67507.1"/>
    </source>
</evidence>
<protein>
    <submittedName>
        <fullName evidence="2">Uncharacterized protein</fullName>
    </submittedName>
</protein>
<evidence type="ECO:0000313" key="3">
    <source>
        <dbReference type="Proteomes" id="UP000249524"/>
    </source>
</evidence>
<organism evidence="2 3">
    <name type="scientific">Phenylobacterium kunshanense</name>
    <dbReference type="NCBI Taxonomy" id="1445034"/>
    <lineage>
        <taxon>Bacteria</taxon>
        <taxon>Pseudomonadati</taxon>
        <taxon>Pseudomonadota</taxon>
        <taxon>Alphaproteobacteria</taxon>
        <taxon>Caulobacterales</taxon>
        <taxon>Caulobacteraceae</taxon>
        <taxon>Phenylobacterium</taxon>
    </lineage>
</organism>
<keyword evidence="1" id="KW-0732">Signal</keyword>
<feature type="chain" id="PRO_5016381797" evidence="1">
    <location>
        <begin position="22"/>
        <end position="129"/>
    </location>
</feature>
<dbReference type="AlphaFoldDB" id="A0A328BKL1"/>
<proteinExistence type="predicted"/>
<reference evidence="2 3" key="1">
    <citation type="submission" date="2018-05" db="EMBL/GenBank/DDBJ databases">
        <authorList>
            <person name="Lanie J.A."/>
            <person name="Ng W.-L."/>
            <person name="Kazmierczak K.M."/>
            <person name="Andrzejewski T.M."/>
            <person name="Davidsen T.M."/>
            <person name="Wayne K.J."/>
            <person name="Tettelin H."/>
            <person name="Glass J.I."/>
            <person name="Rusch D."/>
            <person name="Podicherti R."/>
            <person name="Tsui H.-C.T."/>
            <person name="Winkler M.E."/>
        </authorList>
    </citation>
    <scope>NUCLEOTIDE SEQUENCE [LARGE SCALE GENOMIC DNA]</scope>
    <source>
        <strain evidence="2 3">BUT-10</strain>
    </source>
</reference>
<accession>A0A328BKL1</accession>
<feature type="signal peptide" evidence="1">
    <location>
        <begin position="1"/>
        <end position="21"/>
    </location>
</feature>
<dbReference type="InterPro" id="IPR045500">
    <property type="entry name" value="DUF6491"/>
</dbReference>
<comment type="caution">
    <text evidence="2">The sequence shown here is derived from an EMBL/GenBank/DDBJ whole genome shotgun (WGS) entry which is preliminary data.</text>
</comment>
<name>A0A328BKL1_9CAUL</name>
<dbReference type="Pfam" id="PF20101">
    <property type="entry name" value="DUF6491"/>
    <property type="match status" value="1"/>
</dbReference>
<dbReference type="Proteomes" id="UP000249524">
    <property type="component" value="Unassembled WGS sequence"/>
</dbReference>
<evidence type="ECO:0000256" key="1">
    <source>
        <dbReference type="SAM" id="SignalP"/>
    </source>
</evidence>
<dbReference type="OrthoDB" id="7210721at2"/>